<dbReference type="PRINTS" id="PR01415">
    <property type="entry name" value="ANKYRIN"/>
</dbReference>
<keyword evidence="2" id="KW-0548">Nucleotidyltransferase</keyword>
<feature type="domain" description="SAM" evidence="10">
    <location>
        <begin position="1115"/>
        <end position="1174"/>
    </location>
</feature>
<evidence type="ECO:0000256" key="5">
    <source>
        <dbReference type="ARBA" id="ARBA00024347"/>
    </source>
</evidence>
<feature type="region of interest" description="Disordered" evidence="9">
    <location>
        <begin position="675"/>
        <end position="700"/>
    </location>
</feature>
<comment type="catalytic activity">
    <reaction evidence="6">
        <text>NAD(+) + (ADP-D-ribosyl)n-acceptor = nicotinamide + (ADP-D-ribosyl)n+1-acceptor + H(+).</text>
        <dbReference type="EC" id="2.4.2.30"/>
    </reaction>
</comment>
<feature type="repeat" description="ANK" evidence="7">
    <location>
        <begin position="89"/>
        <end position="121"/>
    </location>
</feature>
<protein>
    <recommendedName>
        <fullName evidence="8">Poly [ADP-ribose] polymerase</fullName>
        <shortName evidence="8">PARP</shortName>
        <ecNumber evidence="8">2.4.2.-</ecNumber>
    </recommendedName>
</protein>
<feature type="domain" description="PARP catalytic" evidence="11">
    <location>
        <begin position="1218"/>
        <end position="1452"/>
    </location>
</feature>
<feature type="repeat" description="ANK" evidence="7">
    <location>
        <begin position="930"/>
        <end position="962"/>
    </location>
</feature>
<dbReference type="SUPFAM" id="SSF56399">
    <property type="entry name" value="ADP-ribosylation"/>
    <property type="match status" value="1"/>
</dbReference>
<dbReference type="InterPro" id="IPR001660">
    <property type="entry name" value="SAM"/>
</dbReference>
<feature type="repeat" description="ANK" evidence="7">
    <location>
        <begin position="777"/>
        <end position="809"/>
    </location>
</feature>
<dbReference type="Pfam" id="PF07647">
    <property type="entry name" value="SAM_2"/>
    <property type="match status" value="1"/>
</dbReference>
<dbReference type="Gene3D" id="1.10.150.50">
    <property type="entry name" value="Transcription Factor, Ets-1"/>
    <property type="match status" value="1"/>
</dbReference>
<feature type="region of interest" description="Disordered" evidence="9">
    <location>
        <begin position="1076"/>
        <end position="1108"/>
    </location>
</feature>
<evidence type="ECO:0000256" key="3">
    <source>
        <dbReference type="ARBA" id="ARBA00022737"/>
    </source>
</evidence>
<comment type="caution">
    <text evidence="12">The sequence shown here is derived from an EMBL/GenBank/DDBJ whole genome shotgun (WGS) entry which is preliminary data.</text>
</comment>
<dbReference type="PROSITE" id="PS50297">
    <property type="entry name" value="ANK_REP_REGION"/>
    <property type="match status" value="13"/>
</dbReference>
<comment type="similarity">
    <text evidence="5">Belongs to the ARTD/PARP family.</text>
</comment>
<dbReference type="PROSITE" id="PS51059">
    <property type="entry name" value="PARP_CATALYTIC"/>
    <property type="match status" value="1"/>
</dbReference>
<dbReference type="InterPro" id="IPR036770">
    <property type="entry name" value="Ankyrin_rpt-contain_sf"/>
</dbReference>
<dbReference type="PANTHER" id="PTHR24171">
    <property type="entry name" value="ANKYRIN REPEAT DOMAIN-CONTAINING PROTEIN 39-RELATED"/>
    <property type="match status" value="1"/>
</dbReference>
<feature type="repeat" description="ANK" evidence="7">
    <location>
        <begin position="843"/>
        <end position="875"/>
    </location>
</feature>
<feature type="repeat" description="ANK" evidence="7">
    <location>
        <begin position="323"/>
        <end position="355"/>
    </location>
</feature>
<feature type="repeat" description="ANK" evidence="7">
    <location>
        <begin position="122"/>
        <end position="154"/>
    </location>
</feature>
<evidence type="ECO:0000259" key="11">
    <source>
        <dbReference type="PROSITE" id="PS51059"/>
    </source>
</evidence>
<evidence type="ECO:0000256" key="4">
    <source>
        <dbReference type="ARBA" id="ARBA00023043"/>
    </source>
</evidence>
<feature type="repeat" description="ANK" evidence="7">
    <location>
        <begin position="522"/>
        <end position="554"/>
    </location>
</feature>
<dbReference type="SUPFAM" id="SSF47769">
    <property type="entry name" value="SAM/Pointed domain"/>
    <property type="match status" value="1"/>
</dbReference>
<feature type="compositionally biased region" description="Low complexity" evidence="9">
    <location>
        <begin position="1096"/>
        <end position="1105"/>
    </location>
</feature>
<feature type="compositionally biased region" description="Low complexity" evidence="9">
    <location>
        <begin position="687"/>
        <end position="700"/>
    </location>
</feature>
<dbReference type="Proteomes" id="UP001651158">
    <property type="component" value="Unassembled WGS sequence"/>
</dbReference>
<name>A0ABR4QG46_9CEST</name>
<dbReference type="Pfam" id="PF00644">
    <property type="entry name" value="PARP"/>
    <property type="match status" value="1"/>
</dbReference>
<feature type="region of interest" description="Disordered" evidence="9">
    <location>
        <begin position="423"/>
        <end position="446"/>
    </location>
</feature>
<dbReference type="Gene3D" id="6.20.320.10">
    <property type="match status" value="1"/>
</dbReference>
<organism evidence="12 13">
    <name type="scientific">Taenia crassiceps</name>
    <dbReference type="NCBI Taxonomy" id="6207"/>
    <lineage>
        <taxon>Eukaryota</taxon>
        <taxon>Metazoa</taxon>
        <taxon>Spiralia</taxon>
        <taxon>Lophotrochozoa</taxon>
        <taxon>Platyhelminthes</taxon>
        <taxon>Cestoda</taxon>
        <taxon>Eucestoda</taxon>
        <taxon>Cyclophyllidea</taxon>
        <taxon>Taeniidae</taxon>
        <taxon>Taenia</taxon>
    </lineage>
</organism>
<evidence type="ECO:0000313" key="13">
    <source>
        <dbReference type="Proteomes" id="UP001651158"/>
    </source>
</evidence>
<dbReference type="PANTHER" id="PTHR24171:SF8">
    <property type="entry name" value="BRCA1-ASSOCIATED RING DOMAIN PROTEIN 1"/>
    <property type="match status" value="1"/>
</dbReference>
<dbReference type="InterPro" id="IPR012317">
    <property type="entry name" value="Poly(ADP-ribose)pol_cat_dom"/>
</dbReference>
<evidence type="ECO:0000256" key="9">
    <source>
        <dbReference type="SAM" id="MobiDB-lite"/>
    </source>
</evidence>
<dbReference type="Pfam" id="PF12796">
    <property type="entry name" value="Ank_2"/>
    <property type="match status" value="5"/>
</dbReference>
<dbReference type="Gene3D" id="3.90.228.10">
    <property type="match status" value="1"/>
</dbReference>
<dbReference type="Pfam" id="PF00023">
    <property type="entry name" value="Ank"/>
    <property type="match status" value="3"/>
</dbReference>
<feature type="compositionally biased region" description="Polar residues" evidence="9">
    <location>
        <begin position="1453"/>
        <end position="1462"/>
    </location>
</feature>
<dbReference type="SMART" id="SM00248">
    <property type="entry name" value="ANK"/>
    <property type="match status" value="19"/>
</dbReference>
<dbReference type="PROSITE" id="PS50088">
    <property type="entry name" value="ANK_REPEAT"/>
    <property type="match status" value="14"/>
</dbReference>
<evidence type="ECO:0000259" key="10">
    <source>
        <dbReference type="PROSITE" id="PS50105"/>
    </source>
</evidence>
<gene>
    <name evidence="12" type="ORF">TcWFU_001593</name>
</gene>
<keyword evidence="1 8" id="KW-0328">Glycosyltransferase</keyword>
<keyword evidence="3" id="KW-0677">Repeat</keyword>
<keyword evidence="8" id="KW-0808">Transferase</keyword>
<evidence type="ECO:0000256" key="2">
    <source>
        <dbReference type="ARBA" id="ARBA00022695"/>
    </source>
</evidence>
<feature type="repeat" description="ANK" evidence="7">
    <location>
        <begin position="242"/>
        <end position="274"/>
    </location>
</feature>
<feature type="repeat" description="ANK" evidence="7">
    <location>
        <begin position="555"/>
        <end position="588"/>
    </location>
</feature>
<dbReference type="SUPFAM" id="SSF48403">
    <property type="entry name" value="Ankyrin repeat"/>
    <property type="match status" value="3"/>
</dbReference>
<dbReference type="InterPro" id="IPR013761">
    <property type="entry name" value="SAM/pointed_sf"/>
</dbReference>
<feature type="repeat" description="ANK" evidence="7">
    <location>
        <begin position="810"/>
        <end position="842"/>
    </location>
</feature>
<feature type="repeat" description="ANK" evidence="7">
    <location>
        <begin position="963"/>
        <end position="995"/>
    </location>
</feature>
<proteinExistence type="inferred from homology"/>
<evidence type="ECO:0000256" key="7">
    <source>
        <dbReference type="PROSITE-ProRule" id="PRU00023"/>
    </source>
</evidence>
<dbReference type="InterPro" id="IPR002110">
    <property type="entry name" value="Ankyrin_rpt"/>
</dbReference>
<keyword evidence="4 7" id="KW-0040">ANK repeat</keyword>
<dbReference type="EC" id="2.4.2.-" evidence="8"/>
<keyword evidence="8" id="KW-0520">NAD</keyword>
<evidence type="ECO:0000313" key="12">
    <source>
        <dbReference type="EMBL" id="KAL5108506.1"/>
    </source>
</evidence>
<sequence>MEIPNFTQLESPFSRSHDLLMSREPKESGSRCCVSIGDPDVLPLSSITSNQVSPENQEIFDACRLGDISRVIVLLDKGVPVNLKDTTGRKSTPLHFAAGYGRLNVVELLVIKGADVSAKDDGGLIPLHNACSFGHTEVVQLLLAANSDPNAQDNWHYTPLHEAAIKGKVDVCILLLQAKADPYMRNLDGKTPLDFAEGPTAQVLLGDFRKTELLEAARTGKEDKLVSLLTPQNVNCHADDGRKSTPLHLAAGYNRTRIVQILLAAGADVRAKDKGGLIPLHNACSYGHLEVCEMLISAGVSGGGSGAVPGDSLIQQVHAADLWHYTPLHEAASKARAEVCSLLLAHGADPYQPNIHGKTALDLAPSRELKQRIVYERRGHLLLEACRRCDLVLVKRLLNSTDDVHKTASTVVVAPGNATISSSMEPPLPSIPGESGTPKKSAMPGSLASLSCGTPDLIHFRHPFSGDTTLHMAATVIVKVDRSKDDDKKTPSPSSVVLVSQRRQLIEFLISRGASLSERNAEGRTALHVAAASGCVEAILALAQHGAQVNATDIQGYSPLHLASVNGHAVAVRLLLDDLGADRNLATVGGGGNGVGRTPLQMAASDRVRRMFLEPVASTSTPSASTSTPAAIATVYPTNGESDIASKGFKGAVRGPFSPPFSDAKTLTSIDQKKVLSISGRSTPQPSGSSSNGTVSASQVPSKKSFAAATAITSIPTSSNGPNSNTAWASVVLQLLEAAKAGDVDLVCRLIVAYQRSPEGDGKPPTDLINCRDIDGRHSTPLHFAAGYNRLAVVEMLLKFGADVHAKDKGGLVPLHNACSYGHAKVAELLIQHGANVNVTDLWRFTPLHEAAAKGKFDICRLLLKHGADPTRKNRDGHTPIDLVKDADSLVYDLLRGDVAVLEAAKRGNLAKIQRLITPENINCRDTAGRNSTPLHLAAGYNNLEVVEFLLAAGADVNAQDKGGLIPLHNASSYGHVDVAALLIRHGTSVNAVDKWGYTPLHEAAQKGRTQLCSLLLAHGTNPMARNEEGQTPLDLATADDVKCLLADAMPSAIGAPVCLPLPPLLQHSQVCHLQSTSTDGPRIEGQGRAEEEEQQSQQQQQSSSAFNMSTPTLTTASFLTSLGLDHLVKLFDKEQITLDILVDLGHEELKELGVVVYGQRHKIIRGIGRYRSLIAASTPANNFAASSISSMEDLSTRTVGGGHFRGVGVHEPIPPGSDLFPAAAATETVFVNVPRDSNEFRDVEEQLQSSIRQHKDNCGGVFQSLHVLEITRIRNRRMWERYVRRCAEIAEDCGGSSSNGTSGSTNGIGHYNERFLFHGSPFLHSIVTRGFDERHAYIGGMFGAGIYFAENSSKSNQYVYGIGGGTGCPNHRSRSCYVCPRQMLLCRVALGRSFIQFNAMKVAHAPPGHHSVVGLPSAGGLNFAEYVIYRGEQAYPEYRITYLLVPPDGTSSTAGACSNNKPAPGAPGNTG</sequence>
<evidence type="ECO:0000256" key="1">
    <source>
        <dbReference type="ARBA" id="ARBA00022676"/>
    </source>
</evidence>
<feature type="repeat" description="ANK" evidence="7">
    <location>
        <begin position="275"/>
        <end position="301"/>
    </location>
</feature>
<dbReference type="Gene3D" id="1.25.40.20">
    <property type="entry name" value="Ankyrin repeat-containing domain"/>
    <property type="match status" value="5"/>
</dbReference>
<reference evidence="12 13" key="1">
    <citation type="journal article" date="2022" name="Front. Cell. Infect. Microbiol.">
        <title>The Genomes of Two Strains of Taenia crassiceps the Animal Model for the Study of Human Cysticercosis.</title>
        <authorList>
            <person name="Bobes R.J."/>
            <person name="Estrada K."/>
            <person name="Rios-Valencia D.G."/>
            <person name="Calderon-Gallegos A."/>
            <person name="de la Torre P."/>
            <person name="Carrero J.C."/>
            <person name="Sanchez-Flores A."/>
            <person name="Laclette J.P."/>
        </authorList>
    </citation>
    <scope>NUCLEOTIDE SEQUENCE [LARGE SCALE GENOMIC DNA]</scope>
    <source>
        <strain evidence="12">WFUcys</strain>
    </source>
</reference>
<feature type="region of interest" description="Disordered" evidence="9">
    <location>
        <begin position="1453"/>
        <end position="1472"/>
    </location>
</feature>
<feature type="repeat" description="ANK" evidence="7">
    <location>
        <begin position="155"/>
        <end position="187"/>
    </location>
</feature>
<dbReference type="EMBL" id="JAKROA010000003">
    <property type="protein sequence ID" value="KAL5108506.1"/>
    <property type="molecule type" value="Genomic_DNA"/>
</dbReference>
<evidence type="ECO:0000256" key="8">
    <source>
        <dbReference type="RuleBase" id="RU362114"/>
    </source>
</evidence>
<evidence type="ECO:0000256" key="6">
    <source>
        <dbReference type="ARBA" id="ARBA00033987"/>
    </source>
</evidence>
<accession>A0ABR4QG46</accession>
<dbReference type="PROSITE" id="PS50105">
    <property type="entry name" value="SAM_DOMAIN"/>
    <property type="match status" value="1"/>
</dbReference>
<dbReference type="SMART" id="SM00454">
    <property type="entry name" value="SAM"/>
    <property type="match status" value="1"/>
</dbReference>
<feature type="repeat" description="ANK" evidence="7">
    <location>
        <begin position="996"/>
        <end position="1028"/>
    </location>
</feature>
<keyword evidence="13" id="KW-1185">Reference proteome</keyword>